<protein>
    <recommendedName>
        <fullName evidence="2">YhfM-like domain-containing protein</fullName>
    </recommendedName>
</protein>
<sequence length="123" mass="14006">MKKLSLFFVFIVFFVPFNSGCSSENIGKVDVYEMESFSAIKKNSLTSYTDPKVVSNIVKAFKKAKKEPGVVEMVDPEYKVEFGEESYYLWISSEHGTIMNLEDTHTTFTLSKSSAKTIYELVK</sequence>
<dbReference type="Proteomes" id="UP000242682">
    <property type="component" value="Unassembled WGS sequence"/>
</dbReference>
<evidence type="ECO:0000256" key="1">
    <source>
        <dbReference type="SAM" id="SignalP"/>
    </source>
</evidence>
<dbReference type="EMBL" id="PYAT01000002">
    <property type="protein sequence ID" value="PSL41511.1"/>
    <property type="molecule type" value="Genomic_DNA"/>
</dbReference>
<comment type="caution">
    <text evidence="3">The sequence shown here is derived from an EMBL/GenBank/DDBJ whole genome shotgun (WGS) entry which is preliminary data.</text>
</comment>
<gene>
    <name evidence="3" type="ORF">B0H99_102195</name>
</gene>
<organism evidence="3 4">
    <name type="scientific">Planomicrobium soli</name>
    <dbReference type="NCBI Taxonomy" id="1176648"/>
    <lineage>
        <taxon>Bacteria</taxon>
        <taxon>Bacillati</taxon>
        <taxon>Bacillota</taxon>
        <taxon>Bacilli</taxon>
        <taxon>Bacillales</taxon>
        <taxon>Caryophanaceae</taxon>
        <taxon>Planomicrobium</taxon>
    </lineage>
</organism>
<accession>A0A2P8H5M3</accession>
<evidence type="ECO:0000313" key="3">
    <source>
        <dbReference type="EMBL" id="PSL41511.1"/>
    </source>
</evidence>
<keyword evidence="1" id="KW-0732">Signal</keyword>
<dbReference type="OrthoDB" id="2738838at2"/>
<feature type="chain" id="PRO_5038927266" description="YhfM-like domain-containing protein" evidence="1">
    <location>
        <begin position="20"/>
        <end position="123"/>
    </location>
</feature>
<evidence type="ECO:0000259" key="2">
    <source>
        <dbReference type="Pfam" id="PF26353"/>
    </source>
</evidence>
<dbReference type="InterPro" id="IPR058780">
    <property type="entry name" value="YhfM-like_dom"/>
</dbReference>
<dbReference type="Pfam" id="PF26353">
    <property type="entry name" value="YhfM"/>
    <property type="match status" value="1"/>
</dbReference>
<feature type="signal peptide" evidence="1">
    <location>
        <begin position="1"/>
        <end position="19"/>
    </location>
</feature>
<proteinExistence type="predicted"/>
<keyword evidence="4" id="KW-1185">Reference proteome</keyword>
<evidence type="ECO:0000313" key="4">
    <source>
        <dbReference type="Proteomes" id="UP000242682"/>
    </source>
</evidence>
<dbReference type="RefSeq" id="WP_106532201.1">
    <property type="nucleotide sequence ID" value="NZ_PYAT01000002.1"/>
</dbReference>
<name>A0A2P8H5M3_9BACL</name>
<dbReference type="AlphaFoldDB" id="A0A2P8H5M3"/>
<reference evidence="3 4" key="1">
    <citation type="submission" date="2018-03" db="EMBL/GenBank/DDBJ databases">
        <title>Genomic Encyclopedia of Type Strains, Phase III (KMG-III): the genomes of soil and plant-associated and newly described type strains.</title>
        <authorList>
            <person name="Whitman W."/>
        </authorList>
    </citation>
    <scope>NUCLEOTIDE SEQUENCE [LARGE SCALE GENOMIC DNA]</scope>
    <source>
        <strain evidence="3 4">CGMCC 1.12259</strain>
    </source>
</reference>
<feature type="domain" description="YhfM-like" evidence="2">
    <location>
        <begin position="42"/>
        <end position="122"/>
    </location>
</feature>